<dbReference type="PANTHER" id="PTHR42724:SF1">
    <property type="entry name" value="TETRAACYLDISACCHARIDE 4'-KINASE, MITOCHONDRIAL-RELATED"/>
    <property type="match status" value="1"/>
</dbReference>
<evidence type="ECO:0000256" key="10">
    <source>
        <dbReference type="ARBA" id="ARBA00022840"/>
    </source>
</evidence>
<evidence type="ECO:0000256" key="7">
    <source>
        <dbReference type="ARBA" id="ARBA00022679"/>
    </source>
</evidence>
<dbReference type="GO" id="GO:0005886">
    <property type="term" value="C:plasma membrane"/>
    <property type="evidence" value="ECO:0007669"/>
    <property type="project" value="TreeGrafter"/>
</dbReference>
<keyword evidence="10 13" id="KW-0067">ATP-binding</keyword>
<comment type="similarity">
    <text evidence="13">Belongs to the LpxK family.</text>
</comment>
<keyword evidence="8 13" id="KW-0547">Nucleotide-binding</keyword>
<comment type="function">
    <text evidence="1 13">Transfers the gamma-phosphate of ATP to the 4'-position of a tetraacyldisaccharide 1-phosphate intermediate (termed DS-1-P) to form tetraacyldisaccharide 1,4'-bis-phosphate (lipid IVA).</text>
</comment>
<dbReference type="Pfam" id="PF02606">
    <property type="entry name" value="LpxK"/>
    <property type="match status" value="1"/>
</dbReference>
<dbReference type="HAMAP" id="MF_00409">
    <property type="entry name" value="LpxK"/>
    <property type="match status" value="1"/>
</dbReference>
<keyword evidence="9 13" id="KW-0418">Kinase</keyword>
<organism evidence="14 15">
    <name type="scientific">Roseiterribacter gracilis</name>
    <dbReference type="NCBI Taxonomy" id="2812848"/>
    <lineage>
        <taxon>Bacteria</taxon>
        <taxon>Pseudomonadati</taxon>
        <taxon>Pseudomonadota</taxon>
        <taxon>Alphaproteobacteria</taxon>
        <taxon>Rhodospirillales</taxon>
        <taxon>Roseiterribacteraceae</taxon>
        <taxon>Roseiterribacter</taxon>
    </lineage>
</organism>
<keyword evidence="6 13" id="KW-0441">Lipid A biosynthesis</keyword>
<gene>
    <name evidence="13 14" type="primary">lpxK</name>
    <name evidence="14" type="ORF">TMPK1_32710</name>
</gene>
<sequence length="318" mass="34087">MKAPGFWEHPDSALATILSPLGALYALGTRLRLLQKPRWKAPVPVICVGNATAGGSGKTPVVMALARMFIEQNFKVHIITRGYGGSIAGPARVVPKMHTADAVGDEALLLANVAPTWVARDRVAAARMAIDRGARILLLDDGFQDPSLKKSLSLLVVDGGVGFGNGKAIPAGPLREFPRDALRRADALVLMGTDATGLTERVRGIPILRARLLPTYRPELAGKNVYAFAGIGRPKKFVATLQQMGARIVGFRAFADHHKFSKGEQAELKEAAKKVRATLVTTTKDAVRLPPSFADVVEVRASFYDPSALAMVLKKALK</sequence>
<dbReference type="GO" id="GO:0009029">
    <property type="term" value="F:lipid-A 4'-kinase activity"/>
    <property type="evidence" value="ECO:0007669"/>
    <property type="project" value="UniProtKB-UniRule"/>
</dbReference>
<accession>A0A8S8XEI9</accession>
<feature type="binding site" evidence="13">
    <location>
        <begin position="52"/>
        <end position="59"/>
    </location>
    <ligand>
        <name>ATP</name>
        <dbReference type="ChEBI" id="CHEBI:30616"/>
    </ligand>
</feature>
<keyword evidence="5 13" id="KW-0444">Lipid biosynthesis</keyword>
<evidence type="ECO:0000256" key="3">
    <source>
        <dbReference type="ARBA" id="ARBA00012071"/>
    </source>
</evidence>
<dbReference type="Proteomes" id="UP000681075">
    <property type="component" value="Unassembled WGS sequence"/>
</dbReference>
<dbReference type="SUPFAM" id="SSF52540">
    <property type="entry name" value="P-loop containing nucleoside triphosphate hydrolases"/>
    <property type="match status" value="1"/>
</dbReference>
<dbReference type="InterPro" id="IPR027417">
    <property type="entry name" value="P-loop_NTPase"/>
</dbReference>
<evidence type="ECO:0000256" key="8">
    <source>
        <dbReference type="ARBA" id="ARBA00022741"/>
    </source>
</evidence>
<dbReference type="InterPro" id="IPR003758">
    <property type="entry name" value="LpxK"/>
</dbReference>
<evidence type="ECO:0000256" key="6">
    <source>
        <dbReference type="ARBA" id="ARBA00022556"/>
    </source>
</evidence>
<evidence type="ECO:0000256" key="2">
    <source>
        <dbReference type="ARBA" id="ARBA00004870"/>
    </source>
</evidence>
<proteinExistence type="inferred from homology"/>
<dbReference type="GO" id="GO:0009245">
    <property type="term" value="P:lipid A biosynthetic process"/>
    <property type="evidence" value="ECO:0007669"/>
    <property type="project" value="UniProtKB-UniRule"/>
</dbReference>
<dbReference type="PANTHER" id="PTHR42724">
    <property type="entry name" value="TETRAACYLDISACCHARIDE 4'-KINASE"/>
    <property type="match status" value="1"/>
</dbReference>
<dbReference type="RefSeq" id="WP_420244344.1">
    <property type="nucleotide sequence ID" value="NZ_BOPV01000001.1"/>
</dbReference>
<evidence type="ECO:0000256" key="13">
    <source>
        <dbReference type="HAMAP-Rule" id="MF_00409"/>
    </source>
</evidence>
<dbReference type="EC" id="2.7.1.130" evidence="3 13"/>
<evidence type="ECO:0000256" key="4">
    <source>
        <dbReference type="ARBA" id="ARBA00016436"/>
    </source>
</evidence>
<dbReference type="AlphaFoldDB" id="A0A8S8XEI9"/>
<evidence type="ECO:0000256" key="5">
    <source>
        <dbReference type="ARBA" id="ARBA00022516"/>
    </source>
</evidence>
<evidence type="ECO:0000256" key="9">
    <source>
        <dbReference type="ARBA" id="ARBA00022777"/>
    </source>
</evidence>
<keyword evidence="11 13" id="KW-0443">Lipid metabolism</keyword>
<dbReference type="GO" id="GO:0009244">
    <property type="term" value="P:lipopolysaccharide core region biosynthetic process"/>
    <property type="evidence" value="ECO:0007669"/>
    <property type="project" value="TreeGrafter"/>
</dbReference>
<evidence type="ECO:0000313" key="14">
    <source>
        <dbReference type="EMBL" id="GIL41034.1"/>
    </source>
</evidence>
<dbReference type="EMBL" id="BOPV01000001">
    <property type="protein sequence ID" value="GIL41034.1"/>
    <property type="molecule type" value="Genomic_DNA"/>
</dbReference>
<evidence type="ECO:0000256" key="1">
    <source>
        <dbReference type="ARBA" id="ARBA00002274"/>
    </source>
</evidence>
<dbReference type="GO" id="GO:0005524">
    <property type="term" value="F:ATP binding"/>
    <property type="evidence" value="ECO:0007669"/>
    <property type="project" value="UniProtKB-UniRule"/>
</dbReference>
<dbReference type="NCBIfam" id="TIGR00682">
    <property type="entry name" value="lpxK"/>
    <property type="match status" value="1"/>
</dbReference>
<reference evidence="14" key="1">
    <citation type="submission" date="2021-02" db="EMBL/GenBank/DDBJ databases">
        <title>Genome sequence of Rhodospirillales sp. strain TMPK1 isolated from soil.</title>
        <authorList>
            <person name="Nakai R."/>
            <person name="Kusada H."/>
            <person name="Tamaki H."/>
        </authorList>
    </citation>
    <scope>NUCLEOTIDE SEQUENCE</scope>
    <source>
        <strain evidence="14">TMPK1</strain>
    </source>
</reference>
<evidence type="ECO:0000256" key="11">
    <source>
        <dbReference type="ARBA" id="ARBA00023098"/>
    </source>
</evidence>
<keyword evidence="15" id="KW-1185">Reference proteome</keyword>
<comment type="caution">
    <text evidence="14">The sequence shown here is derived from an EMBL/GenBank/DDBJ whole genome shotgun (WGS) entry which is preliminary data.</text>
</comment>
<evidence type="ECO:0000313" key="15">
    <source>
        <dbReference type="Proteomes" id="UP000681075"/>
    </source>
</evidence>
<evidence type="ECO:0000256" key="12">
    <source>
        <dbReference type="ARBA" id="ARBA00029757"/>
    </source>
</evidence>
<comment type="pathway">
    <text evidence="2 13">Glycolipid biosynthesis; lipid IV(A) biosynthesis; lipid IV(A) from (3R)-3-hydroxytetradecanoyl-[acyl-carrier-protein] and UDP-N-acetyl-alpha-D-glucosamine: step 6/6.</text>
</comment>
<protein>
    <recommendedName>
        <fullName evidence="4 13">Tetraacyldisaccharide 4'-kinase</fullName>
        <ecNumber evidence="3 13">2.7.1.130</ecNumber>
    </recommendedName>
    <alternativeName>
        <fullName evidence="12 13">Lipid A 4'-kinase</fullName>
    </alternativeName>
</protein>
<keyword evidence="7 13" id="KW-0808">Transferase</keyword>
<comment type="catalytic activity">
    <reaction evidence="13">
        <text>a lipid A disaccharide + ATP = a lipid IVA + ADP + H(+)</text>
        <dbReference type="Rhea" id="RHEA:67840"/>
        <dbReference type="ChEBI" id="CHEBI:15378"/>
        <dbReference type="ChEBI" id="CHEBI:30616"/>
        <dbReference type="ChEBI" id="CHEBI:176343"/>
        <dbReference type="ChEBI" id="CHEBI:176425"/>
        <dbReference type="ChEBI" id="CHEBI:456216"/>
        <dbReference type="EC" id="2.7.1.130"/>
    </reaction>
</comment>
<name>A0A8S8XEI9_9PROT</name>